<dbReference type="GO" id="GO:0003684">
    <property type="term" value="F:damaged DNA binding"/>
    <property type="evidence" value="ECO:0007669"/>
    <property type="project" value="InterPro"/>
</dbReference>
<evidence type="ECO:0000256" key="1">
    <source>
        <dbReference type="ARBA" id="ARBA00001668"/>
    </source>
</evidence>
<keyword evidence="3" id="KW-0227">DNA damage</keyword>
<name>A0A1G6YI10_9BURK</name>
<dbReference type="GO" id="GO:0003906">
    <property type="term" value="F:DNA-(apurinic or apyrimidinic site) endonuclease activity"/>
    <property type="evidence" value="ECO:0007669"/>
    <property type="project" value="InterPro"/>
</dbReference>
<evidence type="ECO:0000256" key="9">
    <source>
        <dbReference type="ARBA" id="ARBA00023295"/>
    </source>
</evidence>
<keyword evidence="13" id="KW-1185">Reference proteome</keyword>
<gene>
    <name evidence="12" type="ORF">SAMN05192589_11073</name>
</gene>
<evidence type="ECO:0000256" key="4">
    <source>
        <dbReference type="ARBA" id="ARBA00022801"/>
    </source>
</evidence>
<dbReference type="PANTHER" id="PTHR22993:SF9">
    <property type="entry name" value="FORMAMIDOPYRIMIDINE-DNA GLYCOSYLASE"/>
    <property type="match status" value="1"/>
</dbReference>
<dbReference type="STRING" id="187868.SAMN05192589_11073"/>
<proteinExistence type="inferred from homology"/>
<dbReference type="SUPFAM" id="SSF46946">
    <property type="entry name" value="S13-like H2TH domain"/>
    <property type="match status" value="1"/>
</dbReference>
<dbReference type="InterPro" id="IPR010979">
    <property type="entry name" value="Ribosomal_uS13-like_H2TH"/>
</dbReference>
<dbReference type="Pfam" id="PF06831">
    <property type="entry name" value="H2TH"/>
    <property type="match status" value="1"/>
</dbReference>
<dbReference type="RefSeq" id="WP_092744683.1">
    <property type="nucleotide sequence ID" value="NZ_FMZC01000010.1"/>
</dbReference>
<evidence type="ECO:0000256" key="6">
    <source>
        <dbReference type="ARBA" id="ARBA00023204"/>
    </source>
</evidence>
<dbReference type="Pfam" id="PF01149">
    <property type="entry name" value="Fapy_DNA_glyco"/>
    <property type="match status" value="1"/>
</dbReference>
<evidence type="ECO:0000256" key="8">
    <source>
        <dbReference type="ARBA" id="ARBA00023268"/>
    </source>
</evidence>
<dbReference type="GO" id="GO:0008534">
    <property type="term" value="F:oxidized purine nucleobase lesion DNA N-glycosylase activity"/>
    <property type="evidence" value="ECO:0007669"/>
    <property type="project" value="UniProtKB-EC"/>
</dbReference>
<dbReference type="Proteomes" id="UP000198781">
    <property type="component" value="Unassembled WGS sequence"/>
</dbReference>
<evidence type="ECO:0000256" key="10">
    <source>
        <dbReference type="SAM" id="MobiDB-lite"/>
    </source>
</evidence>
<keyword evidence="9" id="KW-0326">Glycosidase</keyword>
<dbReference type="PROSITE" id="PS51068">
    <property type="entry name" value="FPG_CAT"/>
    <property type="match status" value="1"/>
</dbReference>
<dbReference type="EMBL" id="FMZC01000010">
    <property type="protein sequence ID" value="SDD89952.1"/>
    <property type="molecule type" value="Genomic_DNA"/>
</dbReference>
<keyword evidence="12" id="KW-0540">Nuclease</keyword>
<sequence length="313" mass="34941">MPEGPSIVILKQAAKPFEGRTIERVEGNTRLDKDRLVGRRIVAVRSWGKHFLLELDGLALRVHFLLFGTYRINERKDMPARLSLGFSGGDELNFYTSSLQFIEAPLDSVYDWHADVMSDQWDPALARKRLRARPDLLACDALLDQDVFAGVGNIIKNEVLFRIRVHPLSTMGALPAPVLRSLVEQARQYAFEFLEWKKQFVLKQHWQAHRQTTCPRCQIPLHHAKLGKTNRRSDFCERCQVRYGDAGVAVVPVDVPVKKRAAQPAAAARKRAPLKAAATASPSAATKKSAAKPRSSAPSPEAPPASRSRKRAA</sequence>
<comment type="catalytic activity">
    <reaction evidence="1">
        <text>Hydrolysis of DNA containing ring-opened 7-methylguanine residues, releasing 2,6-diamino-4-hydroxy-5-(N-methyl)formamidopyrimidine.</text>
        <dbReference type="EC" id="3.2.2.23"/>
    </reaction>
</comment>
<keyword evidence="5" id="KW-0238">DNA-binding</keyword>
<keyword evidence="7" id="KW-0456">Lyase</keyword>
<evidence type="ECO:0000256" key="5">
    <source>
        <dbReference type="ARBA" id="ARBA00023125"/>
    </source>
</evidence>
<feature type="domain" description="Formamidopyrimidine-DNA glycosylase catalytic" evidence="11">
    <location>
        <begin position="2"/>
        <end position="101"/>
    </location>
</feature>
<dbReference type="SUPFAM" id="SSF81624">
    <property type="entry name" value="N-terminal domain of MutM-like DNA repair proteins"/>
    <property type="match status" value="1"/>
</dbReference>
<evidence type="ECO:0000256" key="3">
    <source>
        <dbReference type="ARBA" id="ARBA00022763"/>
    </source>
</evidence>
<evidence type="ECO:0000256" key="2">
    <source>
        <dbReference type="ARBA" id="ARBA00009409"/>
    </source>
</evidence>
<dbReference type="InterPro" id="IPR015886">
    <property type="entry name" value="H2TH_FPG"/>
</dbReference>
<dbReference type="GO" id="GO:0008270">
    <property type="term" value="F:zinc ion binding"/>
    <property type="evidence" value="ECO:0007669"/>
    <property type="project" value="InterPro"/>
</dbReference>
<dbReference type="AlphaFoldDB" id="A0A1G6YI10"/>
<evidence type="ECO:0000313" key="13">
    <source>
        <dbReference type="Proteomes" id="UP000198781"/>
    </source>
</evidence>
<organism evidence="12 13">
    <name type="scientific">Paracidovorax valerianellae</name>
    <dbReference type="NCBI Taxonomy" id="187868"/>
    <lineage>
        <taxon>Bacteria</taxon>
        <taxon>Pseudomonadati</taxon>
        <taxon>Pseudomonadota</taxon>
        <taxon>Betaproteobacteria</taxon>
        <taxon>Burkholderiales</taxon>
        <taxon>Comamonadaceae</taxon>
        <taxon>Paracidovorax</taxon>
    </lineage>
</organism>
<dbReference type="Gene3D" id="1.10.8.50">
    <property type="match status" value="1"/>
</dbReference>
<evidence type="ECO:0000313" key="12">
    <source>
        <dbReference type="EMBL" id="SDD89952.1"/>
    </source>
</evidence>
<dbReference type="SMART" id="SM01232">
    <property type="entry name" value="H2TH"/>
    <property type="match status" value="1"/>
</dbReference>
<feature type="compositionally biased region" description="Low complexity" evidence="10">
    <location>
        <begin position="274"/>
        <end position="299"/>
    </location>
</feature>
<dbReference type="PANTHER" id="PTHR22993">
    <property type="entry name" value="FORMAMIDOPYRIMIDINE-DNA GLYCOSYLASE"/>
    <property type="match status" value="1"/>
</dbReference>
<keyword evidence="4" id="KW-0378">Hydrolase</keyword>
<dbReference type="GO" id="GO:0016829">
    <property type="term" value="F:lyase activity"/>
    <property type="evidence" value="ECO:0007669"/>
    <property type="project" value="UniProtKB-KW"/>
</dbReference>
<keyword evidence="6" id="KW-0234">DNA repair</keyword>
<dbReference type="InterPro" id="IPR012319">
    <property type="entry name" value="FPG_cat"/>
</dbReference>
<keyword evidence="12" id="KW-0255">Endonuclease</keyword>
<dbReference type="GO" id="GO:0006284">
    <property type="term" value="P:base-excision repair"/>
    <property type="evidence" value="ECO:0007669"/>
    <property type="project" value="InterPro"/>
</dbReference>
<dbReference type="InterPro" id="IPR035937">
    <property type="entry name" value="FPG_N"/>
</dbReference>
<dbReference type="CDD" id="cd08974">
    <property type="entry name" value="BaFpgNei_N_2"/>
    <property type="match status" value="1"/>
</dbReference>
<evidence type="ECO:0000259" key="11">
    <source>
        <dbReference type="PROSITE" id="PS51068"/>
    </source>
</evidence>
<reference evidence="12 13" key="1">
    <citation type="submission" date="2016-10" db="EMBL/GenBank/DDBJ databases">
        <authorList>
            <person name="de Groot N.N."/>
        </authorList>
    </citation>
    <scope>NUCLEOTIDE SEQUENCE [LARGE SCALE GENOMIC DNA]</scope>
    <source>
        <strain evidence="12 13">DSM 16619</strain>
    </source>
</reference>
<comment type="similarity">
    <text evidence="2">Belongs to the FPG family.</text>
</comment>
<protein>
    <submittedName>
        <fullName evidence="12">Endonuclease-8</fullName>
    </submittedName>
</protein>
<dbReference type="OrthoDB" id="9800855at2"/>
<dbReference type="SMART" id="SM00898">
    <property type="entry name" value="Fapy_DNA_glyco"/>
    <property type="match status" value="1"/>
</dbReference>
<keyword evidence="8" id="KW-0511">Multifunctional enzyme</keyword>
<accession>A0A1G6YI10</accession>
<evidence type="ECO:0000256" key="7">
    <source>
        <dbReference type="ARBA" id="ARBA00023239"/>
    </source>
</evidence>
<dbReference type="Gene3D" id="3.20.190.10">
    <property type="entry name" value="MutM-like, N-terminal"/>
    <property type="match status" value="1"/>
</dbReference>
<feature type="region of interest" description="Disordered" evidence="10">
    <location>
        <begin position="263"/>
        <end position="313"/>
    </location>
</feature>